<dbReference type="PANTHER" id="PTHR24300">
    <property type="entry name" value="CYTOCHROME P450 508A4-RELATED"/>
    <property type="match status" value="1"/>
</dbReference>
<evidence type="ECO:0000313" key="12">
    <source>
        <dbReference type="EMBL" id="GFS16654.1"/>
    </source>
</evidence>
<dbReference type="PRINTS" id="PR00463">
    <property type="entry name" value="EP450I"/>
</dbReference>
<gene>
    <name evidence="12" type="ORF">ElyMa_004961900</name>
</gene>
<keyword evidence="4 9" id="KW-0479">Metal-binding</keyword>
<dbReference type="GO" id="GO:0016020">
    <property type="term" value="C:membrane"/>
    <property type="evidence" value="ECO:0007669"/>
    <property type="project" value="UniProtKB-SubCell"/>
</dbReference>
<dbReference type="GO" id="GO:0016712">
    <property type="term" value="F:oxidoreductase activity, acting on paired donors, with incorporation or reduction of molecular oxygen, reduced flavin or flavoprotein as one donor, and incorporation of one atom of oxygen"/>
    <property type="evidence" value="ECO:0007669"/>
    <property type="project" value="InterPro"/>
</dbReference>
<dbReference type="FunFam" id="1.10.630.10:FF:000036">
    <property type="entry name" value="CYtochrome P450 family"/>
    <property type="match status" value="1"/>
</dbReference>
<accession>A0AAV4J1L1</accession>
<dbReference type="GO" id="GO:0006082">
    <property type="term" value="P:organic acid metabolic process"/>
    <property type="evidence" value="ECO:0007669"/>
    <property type="project" value="TreeGrafter"/>
</dbReference>
<dbReference type="PROSITE" id="PS00086">
    <property type="entry name" value="CYTOCHROME_P450"/>
    <property type="match status" value="1"/>
</dbReference>
<comment type="caution">
    <text evidence="12">The sequence shown here is derived from an EMBL/GenBank/DDBJ whole genome shotgun (WGS) entry which is preliminary data.</text>
</comment>
<dbReference type="GO" id="GO:0008395">
    <property type="term" value="F:steroid hydroxylase activity"/>
    <property type="evidence" value="ECO:0007669"/>
    <property type="project" value="TreeGrafter"/>
</dbReference>
<proteinExistence type="inferred from homology"/>
<dbReference type="Proteomes" id="UP000762676">
    <property type="component" value="Unassembled WGS sequence"/>
</dbReference>
<keyword evidence="8" id="KW-0472">Membrane</keyword>
<dbReference type="InterPro" id="IPR001128">
    <property type="entry name" value="Cyt_P450"/>
</dbReference>
<comment type="cofactor">
    <cofactor evidence="1 9">
        <name>heme</name>
        <dbReference type="ChEBI" id="CHEBI:30413"/>
    </cofactor>
</comment>
<dbReference type="EMBL" id="BMAT01009942">
    <property type="protein sequence ID" value="GFS16654.1"/>
    <property type="molecule type" value="Genomic_DNA"/>
</dbReference>
<dbReference type="PRINTS" id="PR00385">
    <property type="entry name" value="P450"/>
</dbReference>
<keyword evidence="6 9" id="KW-0408">Iron</keyword>
<protein>
    <submittedName>
        <fullName evidence="12">Cytochrome P450 2J2</fullName>
    </submittedName>
</protein>
<dbReference type="InterPro" id="IPR036396">
    <property type="entry name" value="Cyt_P450_sf"/>
</dbReference>
<comment type="similarity">
    <text evidence="3 10">Belongs to the cytochrome P450 family.</text>
</comment>
<reference evidence="12 13" key="1">
    <citation type="journal article" date="2021" name="Elife">
        <title>Chloroplast acquisition without the gene transfer in kleptoplastic sea slugs, Plakobranchus ocellatus.</title>
        <authorList>
            <person name="Maeda T."/>
            <person name="Takahashi S."/>
            <person name="Yoshida T."/>
            <person name="Shimamura S."/>
            <person name="Takaki Y."/>
            <person name="Nagai Y."/>
            <person name="Toyoda A."/>
            <person name="Suzuki Y."/>
            <person name="Arimoto A."/>
            <person name="Ishii H."/>
            <person name="Satoh N."/>
            <person name="Nishiyama T."/>
            <person name="Hasebe M."/>
            <person name="Maruyama T."/>
            <person name="Minagawa J."/>
            <person name="Obokata J."/>
            <person name="Shigenobu S."/>
        </authorList>
    </citation>
    <scope>NUCLEOTIDE SEQUENCE [LARGE SCALE GENOMIC DNA]</scope>
</reference>
<dbReference type="InterPro" id="IPR002401">
    <property type="entry name" value="Cyt_P450_E_grp-I"/>
</dbReference>
<keyword evidence="5 10" id="KW-0560">Oxidoreductase</keyword>
<dbReference type="Pfam" id="PF00067">
    <property type="entry name" value="p450"/>
    <property type="match status" value="1"/>
</dbReference>
<dbReference type="GO" id="GO:0005737">
    <property type="term" value="C:cytoplasm"/>
    <property type="evidence" value="ECO:0007669"/>
    <property type="project" value="TreeGrafter"/>
</dbReference>
<keyword evidence="9 10" id="KW-0349">Heme</keyword>
<feature type="signal peptide" evidence="11">
    <location>
        <begin position="1"/>
        <end position="22"/>
    </location>
</feature>
<dbReference type="GO" id="GO:0005506">
    <property type="term" value="F:iron ion binding"/>
    <property type="evidence" value="ECO:0007669"/>
    <property type="project" value="InterPro"/>
</dbReference>
<dbReference type="SUPFAM" id="SSF48264">
    <property type="entry name" value="Cytochrome P450"/>
    <property type="match status" value="1"/>
</dbReference>
<dbReference type="Gene3D" id="1.10.630.10">
    <property type="entry name" value="Cytochrome P450"/>
    <property type="match status" value="1"/>
</dbReference>
<feature type="chain" id="PRO_5043528614" evidence="11">
    <location>
        <begin position="23"/>
        <end position="491"/>
    </location>
</feature>
<dbReference type="GO" id="GO:0020037">
    <property type="term" value="F:heme binding"/>
    <property type="evidence" value="ECO:0007669"/>
    <property type="project" value="InterPro"/>
</dbReference>
<evidence type="ECO:0000256" key="4">
    <source>
        <dbReference type="ARBA" id="ARBA00022723"/>
    </source>
</evidence>
<evidence type="ECO:0000256" key="5">
    <source>
        <dbReference type="ARBA" id="ARBA00023002"/>
    </source>
</evidence>
<dbReference type="GO" id="GO:0006805">
    <property type="term" value="P:xenobiotic metabolic process"/>
    <property type="evidence" value="ECO:0007669"/>
    <property type="project" value="TreeGrafter"/>
</dbReference>
<dbReference type="InterPro" id="IPR008069">
    <property type="entry name" value="Cyt_P450_E_grp-I_CYP2D-like"/>
</dbReference>
<dbReference type="InterPro" id="IPR017972">
    <property type="entry name" value="Cyt_P450_CS"/>
</dbReference>
<keyword evidence="13" id="KW-1185">Reference proteome</keyword>
<dbReference type="PRINTS" id="PR01686">
    <property type="entry name" value="EP450ICYP2D"/>
</dbReference>
<evidence type="ECO:0000256" key="7">
    <source>
        <dbReference type="ARBA" id="ARBA00023033"/>
    </source>
</evidence>
<evidence type="ECO:0000256" key="6">
    <source>
        <dbReference type="ARBA" id="ARBA00023004"/>
    </source>
</evidence>
<evidence type="ECO:0000313" key="13">
    <source>
        <dbReference type="Proteomes" id="UP000762676"/>
    </source>
</evidence>
<keyword evidence="7 10" id="KW-0503">Monooxygenase</keyword>
<dbReference type="InterPro" id="IPR050182">
    <property type="entry name" value="Cytochrome_P450_fam2"/>
</dbReference>
<dbReference type="PANTHER" id="PTHR24300:SF397">
    <property type="entry name" value="CYTOCHROME P450 2U1"/>
    <property type="match status" value="1"/>
</dbReference>
<evidence type="ECO:0000256" key="3">
    <source>
        <dbReference type="ARBA" id="ARBA00010617"/>
    </source>
</evidence>
<comment type="subcellular location">
    <subcellularLocation>
        <location evidence="2">Membrane</location>
    </subcellularLocation>
</comment>
<evidence type="ECO:0000256" key="11">
    <source>
        <dbReference type="SAM" id="SignalP"/>
    </source>
</evidence>
<feature type="binding site" description="axial binding residue" evidence="9">
    <location>
        <position position="435"/>
    </location>
    <ligand>
        <name>heme</name>
        <dbReference type="ChEBI" id="CHEBI:30413"/>
    </ligand>
    <ligandPart>
        <name>Fe</name>
        <dbReference type="ChEBI" id="CHEBI:18248"/>
    </ligandPart>
</feature>
<organism evidence="12 13">
    <name type="scientific">Elysia marginata</name>
    <dbReference type="NCBI Taxonomy" id="1093978"/>
    <lineage>
        <taxon>Eukaryota</taxon>
        <taxon>Metazoa</taxon>
        <taxon>Spiralia</taxon>
        <taxon>Lophotrochozoa</taxon>
        <taxon>Mollusca</taxon>
        <taxon>Gastropoda</taxon>
        <taxon>Heterobranchia</taxon>
        <taxon>Euthyneura</taxon>
        <taxon>Panpulmonata</taxon>
        <taxon>Sacoglossa</taxon>
        <taxon>Placobranchoidea</taxon>
        <taxon>Plakobranchidae</taxon>
        <taxon>Elysia</taxon>
    </lineage>
</organism>
<evidence type="ECO:0000256" key="9">
    <source>
        <dbReference type="PIRSR" id="PIRSR602401-1"/>
    </source>
</evidence>
<evidence type="ECO:0000256" key="2">
    <source>
        <dbReference type="ARBA" id="ARBA00004370"/>
    </source>
</evidence>
<sequence>MLGTVLVFLVTLLILLWWRSRPRNAPPSPGLAMPVVGHLYLFQDSFLDQLTAWRRRLGNIFSLQMGPFRCVMLNGYDLISEACQKNHESLLDRPNNFMHEEVFEYVGVISLDGREWKEQRTFLQSTLRSLGMGRSVMAERIRVEADCLVATIEKYQGEATDINNIVMVCVNNIISGVTFGKRFSPDDETIVYWLSVTCRLFQLLGSSAVINFFPVLKYVPGDSFKYKELKSIVKKMRATIWKWVEKDKRTVNVSDETFEDVVQAYLTEMQRKKSKGMKDTSLNDANLLSTALSFFNAGTETTTSTILFAVLYMVNFPHIQAKLYQEIEDVVGTERAPDLSDKNKLKFLLAFIMETQRFAGIAPLGVDRLATSDIHLGGYTIAKGTSVMINLDSLMKDENVWGDPEVFRPDRFIGDNGLIVKKKEFLPFGLGKRNCIGEGLATMELFIIISALVQKFEFFAENEGQMPSMKPDIGFTKKAKPFKVRAILRKK</sequence>
<name>A0AAV4J1L1_9GAST</name>
<keyword evidence="11" id="KW-0732">Signal</keyword>
<evidence type="ECO:0000256" key="1">
    <source>
        <dbReference type="ARBA" id="ARBA00001971"/>
    </source>
</evidence>
<evidence type="ECO:0000256" key="10">
    <source>
        <dbReference type="RuleBase" id="RU000461"/>
    </source>
</evidence>
<evidence type="ECO:0000256" key="8">
    <source>
        <dbReference type="ARBA" id="ARBA00023136"/>
    </source>
</evidence>
<dbReference type="AlphaFoldDB" id="A0AAV4J1L1"/>